<feature type="domain" description="DUF4046" evidence="1">
    <location>
        <begin position="5"/>
        <end position="91"/>
    </location>
</feature>
<evidence type="ECO:0000313" key="3">
    <source>
        <dbReference type="Proteomes" id="UP000182788"/>
    </source>
</evidence>
<feature type="domain" description="DUF4046" evidence="1">
    <location>
        <begin position="96"/>
        <end position="166"/>
    </location>
</feature>
<dbReference type="InterPro" id="IPR025119">
    <property type="entry name" value="DUF4046"/>
</dbReference>
<proteinExistence type="predicted"/>
<name>A0A1J9V4A5_9BACI</name>
<protein>
    <recommendedName>
        <fullName evidence="1">DUF4046 domain-containing protein</fullName>
    </recommendedName>
</protein>
<dbReference type="EMBL" id="MAOI01000089">
    <property type="protein sequence ID" value="OJD76355.1"/>
    <property type="molecule type" value="Genomic_DNA"/>
</dbReference>
<reference evidence="2 3" key="1">
    <citation type="submission" date="2016-06" db="EMBL/GenBank/DDBJ databases">
        <title>First insights into the genetic diversity and population structure of in the Bacillus cereus group bacteria from diverse marine environments.</title>
        <authorList>
            <person name="Liu Y."/>
            <person name="Lai Q."/>
            <person name="Shao Z."/>
        </authorList>
    </citation>
    <scope>NUCLEOTIDE SEQUENCE [LARGE SCALE GENOMIC DNA]</scope>
    <source>
        <strain evidence="2 3">NH24A2</strain>
    </source>
</reference>
<feature type="domain" description="DUF4046" evidence="1">
    <location>
        <begin position="171"/>
        <end position="241"/>
    </location>
</feature>
<gene>
    <name evidence="2" type="ORF">BAU28_16200</name>
</gene>
<sequence>MCQPIIKIYEDILSGKRKSFPKNTWSMDTQGELIKLLTRHLINDILKWDDTEIKENWNLGTIRKWRLSGACGTYFNESPYKMLDAAFPNRFKPWELKCTPKNYWTRENSLECLRYWIEEKDKLTRHQLLNTYNRNWLKERYLDSPFQTYWNSSPYKMLDAAFPGQFKPWDLKKTPHNYWNSKRISLKIFKGIIKELNMSNDDIKLHYSLRWIIQHGLRTPLTKFFDDSPYKMLDAAFPEQFKPWDLNDAPNNTWTNKEKTIEIIKNEIEKSELSITDLSQIGVRKWMKDNKLTSPFNIYWNSSPSQMLSEVYPKEFIDERLE</sequence>
<comment type="caution">
    <text evidence="2">The sequence shown here is derived from an EMBL/GenBank/DDBJ whole genome shotgun (WGS) entry which is preliminary data.</text>
</comment>
<evidence type="ECO:0000313" key="2">
    <source>
        <dbReference type="EMBL" id="OJD76355.1"/>
    </source>
</evidence>
<evidence type="ECO:0000259" key="1">
    <source>
        <dbReference type="Pfam" id="PF13255"/>
    </source>
</evidence>
<organism evidence="2 3">
    <name type="scientific">Bacillus paramycoides</name>
    <dbReference type="NCBI Taxonomy" id="2026194"/>
    <lineage>
        <taxon>Bacteria</taxon>
        <taxon>Bacillati</taxon>
        <taxon>Bacillota</taxon>
        <taxon>Bacilli</taxon>
        <taxon>Bacillales</taxon>
        <taxon>Bacillaceae</taxon>
        <taxon>Bacillus</taxon>
        <taxon>Bacillus cereus group</taxon>
    </lineage>
</organism>
<dbReference type="Pfam" id="PF13255">
    <property type="entry name" value="DUF4046"/>
    <property type="match status" value="3"/>
</dbReference>
<dbReference type="Proteomes" id="UP000182788">
    <property type="component" value="Unassembled WGS sequence"/>
</dbReference>
<accession>A0A1J9V4A5</accession>
<dbReference type="AlphaFoldDB" id="A0A1J9V4A5"/>